<protein>
    <submittedName>
        <fullName evidence="3">Uncharacterized protein</fullName>
    </submittedName>
</protein>
<gene>
    <name evidence="3" type="ORF">YASMINEVIRUS_1510</name>
</gene>
<organism evidence="3 4">
    <name type="scientific">Yasminevirus sp. GU-2018</name>
    <dbReference type="NCBI Taxonomy" id="2420051"/>
    <lineage>
        <taxon>Viruses</taxon>
        <taxon>Varidnaviria</taxon>
        <taxon>Bamfordvirae</taxon>
        <taxon>Nucleocytoviricota</taxon>
        <taxon>Megaviricetes</taxon>
        <taxon>Imitervirales</taxon>
        <taxon>Mimiviridae</taxon>
        <taxon>Klosneuvirinae</taxon>
        <taxon>Yasminevirus</taxon>
        <taxon>Yasminevirus saudimassiliense</taxon>
    </lineage>
</organism>
<keyword evidence="4" id="KW-1185">Reference proteome</keyword>
<accession>A0A5K0UAD2</accession>
<dbReference type="EMBL" id="UPSH01000002">
    <property type="protein sequence ID" value="VBB18978.1"/>
    <property type="molecule type" value="Genomic_DNA"/>
</dbReference>
<evidence type="ECO:0000256" key="2">
    <source>
        <dbReference type="SAM" id="MobiDB-lite"/>
    </source>
</evidence>
<dbReference type="Proteomes" id="UP000594342">
    <property type="component" value="Unassembled WGS sequence"/>
</dbReference>
<reference evidence="3 4" key="1">
    <citation type="submission" date="2018-10" db="EMBL/GenBank/DDBJ databases">
        <authorList>
            <consortium name="IHU Genomes"/>
        </authorList>
    </citation>
    <scope>NUCLEOTIDE SEQUENCE [LARGE SCALE GENOMIC DNA]</scope>
    <source>
        <strain evidence="3 4">A1</strain>
    </source>
</reference>
<keyword evidence="1" id="KW-0175">Coiled coil</keyword>
<comment type="caution">
    <text evidence="3">The sequence shown here is derived from an EMBL/GenBank/DDBJ whole genome shotgun (WGS) entry which is preliminary data.</text>
</comment>
<evidence type="ECO:0000313" key="4">
    <source>
        <dbReference type="Proteomes" id="UP000594342"/>
    </source>
</evidence>
<feature type="region of interest" description="Disordered" evidence="2">
    <location>
        <begin position="55"/>
        <end position="81"/>
    </location>
</feature>
<feature type="coiled-coil region" evidence="1">
    <location>
        <begin position="209"/>
        <end position="236"/>
    </location>
</feature>
<proteinExistence type="predicted"/>
<evidence type="ECO:0000313" key="3">
    <source>
        <dbReference type="EMBL" id="VBB18978.1"/>
    </source>
</evidence>
<evidence type="ECO:0000256" key="1">
    <source>
        <dbReference type="SAM" id="Coils"/>
    </source>
</evidence>
<sequence length="253" mass="28488">MSSTLDILLADTKRSETKTDASVQSSADTQVDTRTDTKNITVSLTTANKYMTRLKTHQSSENKVEDPYGYSRRREKATPTTPANVNIARILTKYGQMKQENSDLDSRDFSMMKSEIQTTVESVKASVEVRRRVSWDITQIKNVIFRTNGLVGIDTILSKLDHLNSIKKEISESLKKLTESCKTDVDLNSMLLAQIKTDDPERSVDVWDKTSLQESIKAINRRINQLESERDKLNATTLVTIELSPASIDILGI</sequence>
<name>A0A5K0UAD2_9VIRU</name>